<evidence type="ECO:0000313" key="3">
    <source>
        <dbReference type="EMBL" id="KOO26002.1"/>
    </source>
</evidence>
<dbReference type="InterPro" id="IPR008254">
    <property type="entry name" value="Flavodoxin/NO_synth"/>
</dbReference>
<protein>
    <recommendedName>
        <fullName evidence="2">Flavodoxin-like domain-containing protein</fullName>
    </recommendedName>
</protein>
<feature type="domain" description="Flavodoxin-like" evidence="2">
    <location>
        <begin position="129"/>
        <end position="278"/>
    </location>
</feature>
<evidence type="ECO:0000256" key="1">
    <source>
        <dbReference type="SAM" id="MobiDB-lite"/>
    </source>
</evidence>
<proteinExistence type="predicted"/>
<dbReference type="Gene3D" id="3.40.50.360">
    <property type="match status" value="1"/>
</dbReference>
<reference evidence="4" key="1">
    <citation type="journal article" date="2015" name="PLoS Genet.">
        <title>Genome Sequence and Transcriptome Analyses of Chrysochromulina tobin: Metabolic Tools for Enhanced Algal Fitness in the Prominent Order Prymnesiales (Haptophyceae).</title>
        <authorList>
            <person name="Hovde B.T."/>
            <person name="Deodato C.R."/>
            <person name="Hunsperger H.M."/>
            <person name="Ryken S.A."/>
            <person name="Yost W."/>
            <person name="Jha R.K."/>
            <person name="Patterson J."/>
            <person name="Monnat R.J. Jr."/>
            <person name="Barlow S.B."/>
            <person name="Starkenburg S.R."/>
            <person name="Cattolico R.A."/>
        </authorList>
    </citation>
    <scope>NUCLEOTIDE SEQUENCE</scope>
    <source>
        <strain evidence="4">CCMP291</strain>
    </source>
</reference>
<dbReference type="SUPFAM" id="SSF52218">
    <property type="entry name" value="Flavoproteins"/>
    <property type="match status" value="1"/>
</dbReference>
<dbReference type="OrthoDB" id="1856718at2759"/>
<feature type="region of interest" description="Disordered" evidence="1">
    <location>
        <begin position="61"/>
        <end position="84"/>
    </location>
</feature>
<evidence type="ECO:0000313" key="4">
    <source>
        <dbReference type="Proteomes" id="UP000037460"/>
    </source>
</evidence>
<comment type="caution">
    <text evidence="3">The sequence shown here is derived from an EMBL/GenBank/DDBJ whole genome shotgun (WGS) entry which is preliminary data.</text>
</comment>
<dbReference type="GO" id="GO:0010181">
    <property type="term" value="F:FMN binding"/>
    <property type="evidence" value="ECO:0007669"/>
    <property type="project" value="InterPro"/>
</dbReference>
<dbReference type="AlphaFoldDB" id="A0A0M0JI65"/>
<gene>
    <name evidence="3" type="ORF">Ctob_003310</name>
</gene>
<accession>A0A0M0JI65</accession>
<sequence length="420" mass="44557">MYAAPVAPQGYLPNASPGPVVLSPRTQRTKHAGGAQALTAAAAANQSSKVASATDLGEWDDLAIGEPGHAGGRQPGAPPVPPFRSQADRRQWLLSEKRRWLVEMRLGNTPAEPVALPVEKLPPISRSTLEAVLVGGMRTAAAIAEVVLERLDSSHHLSSVVHHDWNAATDADVILFVIEVESDGSPSETARKFLRSLKKQPPPLGGALDSKRVGVLALARNVCAFSAGSGGSNKYSGAAKLQKALIDAGATLLVPMGSAEVEMEEVEVSIIPWVDTVADACAVERQAPQPQQQKPDPNWKPPDPMALATWKNSGHDSELHDETEIMPDDFLWQNLPGRCCFTGHWDNQRKDKAGGPLWPGCGDFVFQPSTGLCVLLPGASEVVKIPNSQVVSGTVSVALLRPEALEHGDCVFTPGALTTP</sequence>
<organism evidence="3 4">
    <name type="scientific">Chrysochromulina tobinii</name>
    <dbReference type="NCBI Taxonomy" id="1460289"/>
    <lineage>
        <taxon>Eukaryota</taxon>
        <taxon>Haptista</taxon>
        <taxon>Haptophyta</taxon>
        <taxon>Prymnesiophyceae</taxon>
        <taxon>Prymnesiales</taxon>
        <taxon>Chrysochromulinaceae</taxon>
        <taxon>Chrysochromulina</taxon>
    </lineage>
</organism>
<dbReference type="InterPro" id="IPR029039">
    <property type="entry name" value="Flavoprotein-like_sf"/>
</dbReference>
<name>A0A0M0JI65_9EUKA</name>
<keyword evidence="4" id="KW-1185">Reference proteome</keyword>
<dbReference type="Proteomes" id="UP000037460">
    <property type="component" value="Unassembled WGS sequence"/>
</dbReference>
<evidence type="ECO:0000259" key="2">
    <source>
        <dbReference type="PROSITE" id="PS50902"/>
    </source>
</evidence>
<dbReference type="EMBL" id="JWZX01002902">
    <property type="protein sequence ID" value="KOO26002.1"/>
    <property type="molecule type" value="Genomic_DNA"/>
</dbReference>
<dbReference type="PROSITE" id="PS50902">
    <property type="entry name" value="FLAVODOXIN_LIKE"/>
    <property type="match status" value="1"/>
</dbReference>